<evidence type="ECO:0000313" key="2">
    <source>
        <dbReference type="Proteomes" id="UP000243459"/>
    </source>
</evidence>
<dbReference type="Gramene" id="ONK64429">
    <property type="protein sequence ID" value="ONK64429"/>
    <property type="gene ID" value="A4U43_C07F25830"/>
</dbReference>
<dbReference type="EMBL" id="CM007387">
    <property type="protein sequence ID" value="ONK64429.1"/>
    <property type="molecule type" value="Genomic_DNA"/>
</dbReference>
<organism evidence="1 2">
    <name type="scientific">Asparagus officinalis</name>
    <name type="common">Garden asparagus</name>
    <dbReference type="NCBI Taxonomy" id="4686"/>
    <lineage>
        <taxon>Eukaryota</taxon>
        <taxon>Viridiplantae</taxon>
        <taxon>Streptophyta</taxon>
        <taxon>Embryophyta</taxon>
        <taxon>Tracheophyta</taxon>
        <taxon>Spermatophyta</taxon>
        <taxon>Magnoliopsida</taxon>
        <taxon>Liliopsida</taxon>
        <taxon>Asparagales</taxon>
        <taxon>Asparagaceae</taxon>
        <taxon>Asparagoideae</taxon>
        <taxon>Asparagus</taxon>
    </lineage>
</organism>
<proteinExistence type="predicted"/>
<name>A0A5P1EHT9_ASPOF</name>
<reference evidence="2" key="1">
    <citation type="journal article" date="2017" name="Nat. Commun.">
        <title>The asparagus genome sheds light on the origin and evolution of a young Y chromosome.</title>
        <authorList>
            <person name="Harkess A."/>
            <person name="Zhou J."/>
            <person name="Xu C."/>
            <person name="Bowers J.E."/>
            <person name="Van der Hulst R."/>
            <person name="Ayyampalayam S."/>
            <person name="Mercati F."/>
            <person name="Riccardi P."/>
            <person name="McKain M.R."/>
            <person name="Kakrana A."/>
            <person name="Tang H."/>
            <person name="Ray J."/>
            <person name="Groenendijk J."/>
            <person name="Arikit S."/>
            <person name="Mathioni S.M."/>
            <person name="Nakano M."/>
            <person name="Shan H."/>
            <person name="Telgmann-Rauber A."/>
            <person name="Kanno A."/>
            <person name="Yue Z."/>
            <person name="Chen H."/>
            <person name="Li W."/>
            <person name="Chen Y."/>
            <person name="Xu X."/>
            <person name="Zhang Y."/>
            <person name="Luo S."/>
            <person name="Chen H."/>
            <person name="Gao J."/>
            <person name="Mao Z."/>
            <person name="Pires J.C."/>
            <person name="Luo M."/>
            <person name="Kudrna D."/>
            <person name="Wing R.A."/>
            <person name="Meyers B.C."/>
            <person name="Yi K."/>
            <person name="Kong H."/>
            <person name="Lavrijsen P."/>
            <person name="Sunseri F."/>
            <person name="Falavigna A."/>
            <person name="Ye Y."/>
            <person name="Leebens-Mack J.H."/>
            <person name="Chen G."/>
        </authorList>
    </citation>
    <scope>NUCLEOTIDE SEQUENCE [LARGE SCALE GENOMIC DNA]</scope>
    <source>
        <strain evidence="2">cv. DH0086</strain>
    </source>
</reference>
<dbReference type="AlphaFoldDB" id="A0A5P1EHT9"/>
<gene>
    <name evidence="1" type="ORF">A4U43_C07F25830</name>
</gene>
<dbReference type="Proteomes" id="UP000243459">
    <property type="component" value="Chromosome 7"/>
</dbReference>
<sequence length="101" mass="11777">MWLIQFKMHISSTGLKLSKCLYVLDGFPNRVLDHALETLYKNEDEARFFIVKPLRSQIFWIEKHIHDYGLAVNSEDVEDLKNDANLSRATITLDEFCSICL</sequence>
<protein>
    <submittedName>
        <fullName evidence="1">Uncharacterized protein</fullName>
    </submittedName>
</protein>
<evidence type="ECO:0000313" key="1">
    <source>
        <dbReference type="EMBL" id="ONK64429.1"/>
    </source>
</evidence>
<accession>A0A5P1EHT9</accession>
<keyword evidence="2" id="KW-1185">Reference proteome</keyword>